<accession>A0A1M5RHX6</accession>
<dbReference type="AlphaFoldDB" id="A0A1M5RHX6"/>
<evidence type="ECO:0000313" key="3">
    <source>
        <dbReference type="Proteomes" id="UP000184112"/>
    </source>
</evidence>
<dbReference type="Proteomes" id="UP000184112">
    <property type="component" value="Unassembled WGS sequence"/>
</dbReference>
<sequence length="311" mass="33246">MKKTILLLLLNCGFLAAQTKTLITPYGEKVNIELSPSTDNLGNHTATETLNLDTHDIDNVSTIFIKKDAQFLDKISGNSNSFSLNKNDGTFAIYNSSAANNPLSIDETSSKTTLLSAQITKNANNFTLSPQKASVAVSGNENGDVDWKPLYKVKGATTFQVVKYSDGNSIYNSKTFNEVPGLTFTYTAPANGYLIIETNLYTVIPDAAANATPTSVKTEMVVTVNGLANTYGTSLITTTDSSEFLNGGGDVPEFTATQSQYLVLERGTYTISVRARTADQTNSDVGSSVGIYKAADGTQYVSSLLLTLVAN</sequence>
<proteinExistence type="predicted"/>
<name>A0A1M5RHX6_FLAJO</name>
<gene>
    <name evidence="2" type="ORF">SAMN05444388_108141</name>
</gene>
<dbReference type="RefSeq" id="WP_073410247.1">
    <property type="nucleotide sequence ID" value="NZ_FQWH01000008.1"/>
</dbReference>
<dbReference type="EMBL" id="FQWH01000008">
    <property type="protein sequence ID" value="SHH25393.1"/>
    <property type="molecule type" value="Genomic_DNA"/>
</dbReference>
<keyword evidence="1" id="KW-0732">Signal</keyword>
<protein>
    <recommendedName>
        <fullName evidence="4">DUF4198 domain-containing protein</fullName>
    </recommendedName>
</protein>
<evidence type="ECO:0008006" key="4">
    <source>
        <dbReference type="Google" id="ProtNLM"/>
    </source>
</evidence>
<feature type="signal peptide" evidence="1">
    <location>
        <begin position="1"/>
        <end position="19"/>
    </location>
</feature>
<feature type="chain" id="PRO_5012567604" description="DUF4198 domain-containing protein" evidence="1">
    <location>
        <begin position="20"/>
        <end position="311"/>
    </location>
</feature>
<reference evidence="2 3" key="1">
    <citation type="submission" date="2016-11" db="EMBL/GenBank/DDBJ databases">
        <authorList>
            <person name="Jaros S."/>
            <person name="Januszkiewicz K."/>
            <person name="Wedrychowicz H."/>
        </authorList>
    </citation>
    <scope>NUCLEOTIDE SEQUENCE [LARGE SCALE GENOMIC DNA]</scope>
    <source>
        <strain evidence="2 3">DSM 6792</strain>
    </source>
</reference>
<organism evidence="2 3">
    <name type="scientific">Flavobacterium johnsoniae</name>
    <name type="common">Cytophaga johnsonae</name>
    <dbReference type="NCBI Taxonomy" id="986"/>
    <lineage>
        <taxon>Bacteria</taxon>
        <taxon>Pseudomonadati</taxon>
        <taxon>Bacteroidota</taxon>
        <taxon>Flavobacteriia</taxon>
        <taxon>Flavobacteriales</taxon>
        <taxon>Flavobacteriaceae</taxon>
        <taxon>Flavobacterium</taxon>
    </lineage>
</organism>
<evidence type="ECO:0000256" key="1">
    <source>
        <dbReference type="SAM" id="SignalP"/>
    </source>
</evidence>
<evidence type="ECO:0000313" key="2">
    <source>
        <dbReference type="EMBL" id="SHH25393.1"/>
    </source>
</evidence>